<dbReference type="CDD" id="cd00156">
    <property type="entry name" value="REC"/>
    <property type="match status" value="1"/>
</dbReference>
<evidence type="ECO:0000256" key="5">
    <source>
        <dbReference type="ARBA" id="ARBA00048267"/>
    </source>
</evidence>
<feature type="domain" description="CheB-type methylesterase" evidence="9">
    <location>
        <begin position="158"/>
        <end position="351"/>
    </location>
</feature>
<feature type="active site" evidence="6">
    <location>
        <position position="170"/>
    </location>
</feature>
<feature type="active site" evidence="6">
    <location>
        <position position="197"/>
    </location>
</feature>
<evidence type="ECO:0000256" key="3">
    <source>
        <dbReference type="ARBA" id="ARBA00022801"/>
    </source>
</evidence>
<sequence length="366" mass="40213">MEKLNVVVIDQNILVRRAITNILKNKYSADVHSIKDLKNSEKVIREQNPDIVFLDIENPVDEALRYLKKLKVSFPNINFIVLGSRSKIGGEAVLNALQKGAVDFITKPKHKISQLLCGDHLEKRLLPIINEITKDKVTQKSSLTFPREKEYAADIAFADSPIKLVVIGGSIGGINTLRTMFKQFPADLAVPIVVVQHMPKIYSRLLADELDSLSPIEVNEAEDNITLMPNRAWIAKGGYHCEVQQVGMQSSLKLHRGPRKNGVRPSIDVLFKSAARLYGSEVLGVLVSGYATDGIFGAQAIKKAGGHIMVEDPVSAFADTLPKSIIESGLADESYSMEELGSQIASLISKRKSGAYENQSSVVNSH</sequence>
<dbReference type="GO" id="GO:0000156">
    <property type="term" value="F:phosphorelay response regulator activity"/>
    <property type="evidence" value="ECO:0007669"/>
    <property type="project" value="InterPro"/>
</dbReference>
<keyword evidence="11" id="KW-1185">Reference proteome</keyword>
<dbReference type="SUPFAM" id="SSF52172">
    <property type="entry name" value="CheY-like"/>
    <property type="match status" value="1"/>
</dbReference>
<accession>A0A6M1TNF2</accession>
<gene>
    <name evidence="10" type="ORF">G3569_16140</name>
</gene>
<feature type="domain" description="Response regulatory" evidence="8">
    <location>
        <begin position="5"/>
        <end position="122"/>
    </location>
</feature>
<feature type="active site" evidence="6">
    <location>
        <position position="293"/>
    </location>
</feature>
<dbReference type="PROSITE" id="PS50110">
    <property type="entry name" value="RESPONSE_REGULATORY"/>
    <property type="match status" value="1"/>
</dbReference>
<dbReference type="GO" id="GO:0005737">
    <property type="term" value="C:cytoplasm"/>
    <property type="evidence" value="ECO:0007669"/>
    <property type="project" value="InterPro"/>
</dbReference>
<dbReference type="Pfam" id="PF01339">
    <property type="entry name" value="CheB_methylest"/>
    <property type="match status" value="1"/>
</dbReference>
<evidence type="ECO:0000259" key="9">
    <source>
        <dbReference type="PROSITE" id="PS50122"/>
    </source>
</evidence>
<dbReference type="Gene3D" id="3.40.50.180">
    <property type="entry name" value="Methylesterase CheB, C-terminal domain"/>
    <property type="match status" value="1"/>
</dbReference>
<dbReference type="InterPro" id="IPR008248">
    <property type="entry name" value="CheB-like"/>
</dbReference>
<evidence type="ECO:0000256" key="2">
    <source>
        <dbReference type="ARBA" id="ARBA00022500"/>
    </source>
</evidence>
<evidence type="ECO:0000259" key="8">
    <source>
        <dbReference type="PROSITE" id="PS50110"/>
    </source>
</evidence>
<dbReference type="PIRSF" id="PIRSF000876">
    <property type="entry name" value="RR_chemtxs_CheB"/>
    <property type="match status" value="1"/>
</dbReference>
<dbReference type="InterPro" id="IPR000673">
    <property type="entry name" value="Sig_transdc_resp-reg_Me-estase"/>
</dbReference>
<comment type="caution">
    <text evidence="10">The sequence shown here is derived from an EMBL/GenBank/DDBJ whole genome shotgun (WGS) entry which is preliminary data.</text>
</comment>
<dbReference type="PANTHER" id="PTHR42872">
    <property type="entry name" value="PROTEIN-GLUTAMATE METHYLESTERASE/PROTEIN-GLUTAMINE GLUTAMINASE"/>
    <property type="match status" value="1"/>
</dbReference>
<keyword evidence="2 6" id="KW-0145">Chemotaxis</keyword>
<reference evidence="10 11" key="1">
    <citation type="submission" date="2020-02" db="EMBL/GenBank/DDBJ databases">
        <title>Aliifodinibius halophilus 2W32, complete genome.</title>
        <authorList>
            <person name="Li Y."/>
            <person name="Wu S."/>
        </authorList>
    </citation>
    <scope>NUCLEOTIDE SEQUENCE [LARGE SCALE GENOMIC DNA]</scope>
    <source>
        <strain evidence="10 11">2W32</strain>
    </source>
</reference>
<protein>
    <recommendedName>
        <fullName evidence="4">protein-glutamate methylesterase</fullName>
        <ecNumber evidence="4">3.1.1.61</ecNumber>
    </recommendedName>
</protein>
<dbReference type="GO" id="GO:0006935">
    <property type="term" value="P:chemotaxis"/>
    <property type="evidence" value="ECO:0007669"/>
    <property type="project" value="UniProtKB-UniRule"/>
</dbReference>
<keyword evidence="7" id="KW-0597">Phosphoprotein</keyword>
<dbReference type="InterPro" id="IPR035909">
    <property type="entry name" value="CheB_C"/>
</dbReference>
<dbReference type="InterPro" id="IPR011006">
    <property type="entry name" value="CheY-like_superfamily"/>
</dbReference>
<dbReference type="Pfam" id="PF00072">
    <property type="entry name" value="Response_reg"/>
    <property type="match status" value="1"/>
</dbReference>
<dbReference type="SMART" id="SM00448">
    <property type="entry name" value="REC"/>
    <property type="match status" value="1"/>
</dbReference>
<dbReference type="SUPFAM" id="SSF52738">
    <property type="entry name" value="Methylesterase CheB, C-terminal domain"/>
    <property type="match status" value="1"/>
</dbReference>
<dbReference type="InterPro" id="IPR001789">
    <property type="entry name" value="Sig_transdc_resp-reg_receiver"/>
</dbReference>
<evidence type="ECO:0000256" key="4">
    <source>
        <dbReference type="ARBA" id="ARBA00039140"/>
    </source>
</evidence>
<dbReference type="Gene3D" id="3.40.50.2300">
    <property type="match status" value="1"/>
</dbReference>
<organism evidence="10 11">
    <name type="scientific">Fodinibius halophilus</name>
    <dbReference type="NCBI Taxonomy" id="1736908"/>
    <lineage>
        <taxon>Bacteria</taxon>
        <taxon>Pseudomonadati</taxon>
        <taxon>Balneolota</taxon>
        <taxon>Balneolia</taxon>
        <taxon>Balneolales</taxon>
        <taxon>Balneolaceae</taxon>
        <taxon>Fodinibius</taxon>
    </lineage>
</organism>
<dbReference type="GO" id="GO:0008984">
    <property type="term" value="F:protein-glutamate methylesterase activity"/>
    <property type="evidence" value="ECO:0007669"/>
    <property type="project" value="UniProtKB-EC"/>
</dbReference>
<evidence type="ECO:0000256" key="6">
    <source>
        <dbReference type="PROSITE-ProRule" id="PRU00050"/>
    </source>
</evidence>
<feature type="modified residue" description="4-aspartylphosphate" evidence="7">
    <location>
        <position position="55"/>
    </location>
</feature>
<dbReference type="RefSeq" id="WP_165271102.1">
    <property type="nucleotide sequence ID" value="NZ_JAALLS010000027.1"/>
</dbReference>
<dbReference type="PROSITE" id="PS50122">
    <property type="entry name" value="CHEB"/>
    <property type="match status" value="1"/>
</dbReference>
<comment type="catalytic activity">
    <reaction evidence="5">
        <text>[protein]-L-glutamate 5-O-methyl ester + H2O = L-glutamyl-[protein] + methanol + H(+)</text>
        <dbReference type="Rhea" id="RHEA:23236"/>
        <dbReference type="Rhea" id="RHEA-COMP:10208"/>
        <dbReference type="Rhea" id="RHEA-COMP:10311"/>
        <dbReference type="ChEBI" id="CHEBI:15377"/>
        <dbReference type="ChEBI" id="CHEBI:15378"/>
        <dbReference type="ChEBI" id="CHEBI:17790"/>
        <dbReference type="ChEBI" id="CHEBI:29973"/>
        <dbReference type="ChEBI" id="CHEBI:82795"/>
        <dbReference type="EC" id="3.1.1.61"/>
    </reaction>
</comment>
<evidence type="ECO:0000256" key="1">
    <source>
        <dbReference type="ARBA" id="ARBA00022490"/>
    </source>
</evidence>
<dbReference type="Proteomes" id="UP000479132">
    <property type="component" value="Unassembled WGS sequence"/>
</dbReference>
<dbReference type="EC" id="3.1.1.61" evidence="4"/>
<name>A0A6M1TNF2_9BACT</name>
<dbReference type="EMBL" id="JAALLS010000027">
    <property type="protein sequence ID" value="NGP89890.1"/>
    <property type="molecule type" value="Genomic_DNA"/>
</dbReference>
<dbReference type="PANTHER" id="PTHR42872:SF6">
    <property type="entry name" value="PROTEIN-GLUTAMATE METHYLESTERASE_PROTEIN-GLUTAMINE GLUTAMINASE"/>
    <property type="match status" value="1"/>
</dbReference>
<evidence type="ECO:0000256" key="7">
    <source>
        <dbReference type="PROSITE-ProRule" id="PRU00169"/>
    </source>
</evidence>
<evidence type="ECO:0000313" key="11">
    <source>
        <dbReference type="Proteomes" id="UP000479132"/>
    </source>
</evidence>
<dbReference type="AlphaFoldDB" id="A0A6M1TNF2"/>
<keyword evidence="1" id="KW-0963">Cytoplasm</keyword>
<keyword evidence="3 6" id="KW-0378">Hydrolase</keyword>
<dbReference type="CDD" id="cd16432">
    <property type="entry name" value="CheB_Rec"/>
    <property type="match status" value="1"/>
</dbReference>
<evidence type="ECO:0000313" key="10">
    <source>
        <dbReference type="EMBL" id="NGP89890.1"/>
    </source>
</evidence>
<proteinExistence type="predicted"/>